<dbReference type="KEGG" id="rdi:CMV14_09060"/>
<dbReference type="Pfam" id="PF21834">
    <property type="entry name" value="DUF6894"/>
    <property type="match status" value="1"/>
</dbReference>
<dbReference type="InterPro" id="IPR054189">
    <property type="entry name" value="DUF6894"/>
</dbReference>
<dbReference type="Proteomes" id="UP000218934">
    <property type="component" value="Unassembled WGS sequence"/>
</dbReference>
<dbReference type="AlphaFoldDB" id="A0A2A4FWE5"/>
<dbReference type="EMBL" id="NWUF01000013">
    <property type="protein sequence ID" value="PCE41701.1"/>
    <property type="molecule type" value="Genomic_DNA"/>
</dbReference>
<evidence type="ECO:0000313" key="2">
    <source>
        <dbReference type="EMBL" id="PCE41701.1"/>
    </source>
</evidence>
<feature type="domain" description="DUF6894" evidence="1">
    <location>
        <begin position="4"/>
        <end position="72"/>
    </location>
</feature>
<proteinExistence type="predicted"/>
<dbReference type="OrthoDB" id="7575967at2"/>
<protein>
    <recommendedName>
        <fullName evidence="1">DUF6894 domain-containing protein</fullName>
    </recommendedName>
</protein>
<sequence length="84" mass="9391">MPQFYFHVFNGTGETHDDEGVDLPDMQSARVRAIIAIRSILGEELNRGLLDFGGMIRITDQNGNLLLEVPFAEAVEVRDGDERT</sequence>
<comment type="caution">
    <text evidence="2">The sequence shown here is derived from an EMBL/GenBank/DDBJ whole genome shotgun (WGS) entry which is preliminary data.</text>
</comment>
<evidence type="ECO:0000313" key="3">
    <source>
        <dbReference type="Proteomes" id="UP000218934"/>
    </source>
</evidence>
<name>A0A2A4FWE5_9SPHN</name>
<keyword evidence="3" id="KW-1185">Reference proteome</keyword>
<evidence type="ECO:0000259" key="1">
    <source>
        <dbReference type="Pfam" id="PF21834"/>
    </source>
</evidence>
<organism evidence="2 3">
    <name type="scientific">Rhizorhabdus dicambivorans</name>
    <dbReference type="NCBI Taxonomy" id="1850238"/>
    <lineage>
        <taxon>Bacteria</taxon>
        <taxon>Pseudomonadati</taxon>
        <taxon>Pseudomonadota</taxon>
        <taxon>Alphaproteobacteria</taxon>
        <taxon>Sphingomonadales</taxon>
        <taxon>Sphingomonadaceae</taxon>
        <taxon>Rhizorhabdus</taxon>
    </lineage>
</organism>
<accession>A0A2A4FWE5</accession>
<dbReference type="RefSeq" id="WP_066964529.1">
    <property type="nucleotide sequence ID" value="NZ_CP023449.1"/>
</dbReference>
<reference evidence="2 3" key="1">
    <citation type="submission" date="2017-09" db="EMBL/GenBank/DDBJ databases">
        <title>The Catabolism of 3,6-Dichlorosalicylic acid is Initiated by the Cytochrome P450 Monooxygenase DsmABC in Rhizorhabdus dicambivorans Ndbn-20.</title>
        <authorList>
            <person name="Na L."/>
        </authorList>
    </citation>
    <scope>NUCLEOTIDE SEQUENCE [LARGE SCALE GENOMIC DNA]</scope>
    <source>
        <strain evidence="2 3">Ndbn-20m</strain>
    </source>
</reference>
<gene>
    <name evidence="2" type="ORF">COO09_13985</name>
</gene>